<keyword evidence="2" id="KW-1185">Reference proteome</keyword>
<reference evidence="2" key="1">
    <citation type="submission" date="2020-06" db="EMBL/GenBank/DDBJ databases">
        <title>Draft genomic sequence of Geomonas sp. Red330.</title>
        <authorList>
            <person name="Itoh H."/>
            <person name="Zhenxing X."/>
            <person name="Ushijima N."/>
            <person name="Masuda Y."/>
            <person name="Shiratori Y."/>
            <person name="Senoo K."/>
        </authorList>
    </citation>
    <scope>NUCLEOTIDE SEQUENCE [LARGE SCALE GENOMIC DNA]</scope>
    <source>
        <strain evidence="2">Red330</strain>
    </source>
</reference>
<evidence type="ECO:0000313" key="1">
    <source>
        <dbReference type="EMBL" id="GFO61296.1"/>
    </source>
</evidence>
<evidence type="ECO:0000313" key="2">
    <source>
        <dbReference type="Proteomes" id="UP000556026"/>
    </source>
</evidence>
<accession>A0A6V8MMQ0</accession>
<organism evidence="1 2">
    <name type="scientific">Geomonas silvestris</name>
    <dbReference type="NCBI Taxonomy" id="2740184"/>
    <lineage>
        <taxon>Bacteria</taxon>
        <taxon>Pseudomonadati</taxon>
        <taxon>Thermodesulfobacteriota</taxon>
        <taxon>Desulfuromonadia</taxon>
        <taxon>Geobacterales</taxon>
        <taxon>Geobacteraceae</taxon>
        <taxon>Geomonas</taxon>
    </lineage>
</organism>
<sequence>MRNRLKNLIKAYASSHSLDTRFIWEFPTHDLPSSITCTLPNSNAFRKNIALKGCLKTHLKKPEYCIEYWIIQKWGGIQGFKKNDKNDQRIAELYKRLEKGVLTKDLFGCISSLSKIASFLNPKHYAIYDSRAIFSLNWLLLKAGARNNFFPVPAGRNNEIAKYDIETILRLKCGDRRDLLLDHKTAYFEYCELLKEISAEVWDDVDRQTMPFYLEMLLFILGPQEIVADIKSCANFEILQGP</sequence>
<name>A0A6V8MMQ0_9BACT</name>
<gene>
    <name evidence="1" type="ORF">GMST_36210</name>
</gene>
<dbReference type="EMBL" id="BLXX01000013">
    <property type="protein sequence ID" value="GFO61296.1"/>
    <property type="molecule type" value="Genomic_DNA"/>
</dbReference>
<protein>
    <submittedName>
        <fullName evidence="1">Uncharacterized protein</fullName>
    </submittedName>
</protein>
<comment type="caution">
    <text evidence="1">The sequence shown here is derived from an EMBL/GenBank/DDBJ whole genome shotgun (WGS) entry which is preliminary data.</text>
</comment>
<dbReference type="Proteomes" id="UP000556026">
    <property type="component" value="Unassembled WGS sequence"/>
</dbReference>
<dbReference type="RefSeq" id="WP_183356093.1">
    <property type="nucleotide sequence ID" value="NZ_BLXX01000013.1"/>
</dbReference>
<dbReference type="AlphaFoldDB" id="A0A6V8MMQ0"/>
<proteinExistence type="predicted"/>